<reference evidence="13" key="1">
    <citation type="submission" date="2021-01" db="EMBL/GenBank/DDBJ databases">
        <authorList>
            <person name="Corre E."/>
            <person name="Pelletier E."/>
            <person name="Niang G."/>
            <person name="Scheremetjew M."/>
            <person name="Finn R."/>
            <person name="Kale V."/>
            <person name="Holt S."/>
            <person name="Cochrane G."/>
            <person name="Meng A."/>
            <person name="Brown T."/>
            <person name="Cohen L."/>
        </authorList>
    </citation>
    <scope>NUCLEOTIDE SEQUENCE</scope>
    <source>
        <strain evidence="13">CCMP722</strain>
    </source>
</reference>
<feature type="domain" description="Aminopeptidase N-like N-terminal" evidence="12">
    <location>
        <begin position="126"/>
        <end position="289"/>
    </location>
</feature>
<dbReference type="EMBL" id="HBFA01009479">
    <property type="protein sequence ID" value="CAD8657594.1"/>
    <property type="molecule type" value="Transcribed_RNA"/>
</dbReference>
<dbReference type="InterPro" id="IPR035414">
    <property type="entry name" value="Peptidase_M1_pepN_Ig-like"/>
</dbReference>
<dbReference type="Gene3D" id="1.10.390.10">
    <property type="entry name" value="Neutral Protease Domain 2"/>
    <property type="match status" value="1"/>
</dbReference>
<dbReference type="SUPFAM" id="SSF63737">
    <property type="entry name" value="Leukotriene A4 hydrolase N-terminal domain"/>
    <property type="match status" value="1"/>
</dbReference>
<dbReference type="GO" id="GO:0008270">
    <property type="term" value="F:zinc ion binding"/>
    <property type="evidence" value="ECO:0007669"/>
    <property type="project" value="InterPro"/>
</dbReference>
<proteinExistence type="inferred from homology"/>
<dbReference type="InterPro" id="IPR024601">
    <property type="entry name" value="Peptidase_M1_pepN_C"/>
</dbReference>
<evidence type="ECO:0000256" key="7">
    <source>
        <dbReference type="ARBA" id="ARBA00022833"/>
    </source>
</evidence>
<dbReference type="GO" id="GO:0008237">
    <property type="term" value="F:metallopeptidase activity"/>
    <property type="evidence" value="ECO:0007669"/>
    <property type="project" value="UniProtKB-KW"/>
</dbReference>
<evidence type="ECO:0000256" key="8">
    <source>
        <dbReference type="ARBA" id="ARBA00023049"/>
    </source>
</evidence>
<keyword evidence="4" id="KW-0645">Protease</keyword>
<keyword evidence="7" id="KW-0862">Zinc</keyword>
<dbReference type="PANTHER" id="PTHR46322:SF1">
    <property type="entry name" value="PUROMYCIN-SENSITIVE AMINOPEPTIDASE"/>
    <property type="match status" value="1"/>
</dbReference>
<dbReference type="Gene3D" id="3.30.2010.30">
    <property type="match status" value="1"/>
</dbReference>
<dbReference type="InterPro" id="IPR001930">
    <property type="entry name" value="Peptidase_M1"/>
</dbReference>
<keyword evidence="5" id="KW-0479">Metal-binding</keyword>
<feature type="domain" description="Peptidase M1 alanyl aminopeptidase C-terminal" evidence="11">
    <location>
        <begin position="652"/>
        <end position="972"/>
    </location>
</feature>
<dbReference type="Gene3D" id="1.25.50.10">
    <property type="entry name" value="Peptidase M1, alanyl aminopeptidase, C-terminal domain"/>
    <property type="match status" value="1"/>
</dbReference>
<dbReference type="InterPro" id="IPR038438">
    <property type="entry name" value="PepN_Ig-like_sf"/>
</dbReference>
<dbReference type="FunFam" id="2.60.40.1730:FF:000005">
    <property type="entry name" value="Aminopeptidase N"/>
    <property type="match status" value="1"/>
</dbReference>
<dbReference type="SUPFAM" id="SSF55486">
    <property type="entry name" value="Metalloproteases ('zincins'), catalytic domain"/>
    <property type="match status" value="1"/>
</dbReference>
<dbReference type="Gene3D" id="2.60.40.1730">
    <property type="entry name" value="tricorn interacting facor f3 domain"/>
    <property type="match status" value="1"/>
</dbReference>
<dbReference type="Pfam" id="PF11940">
    <property type="entry name" value="DUF3458"/>
    <property type="match status" value="1"/>
</dbReference>
<evidence type="ECO:0000256" key="4">
    <source>
        <dbReference type="ARBA" id="ARBA00022670"/>
    </source>
</evidence>
<name>A0A7S0QSQ2_9CHLO</name>
<feature type="domain" description="Peptidase M1 alanyl aminopeptidase Ig-like fold" evidence="10">
    <location>
        <begin position="547"/>
        <end position="647"/>
    </location>
</feature>
<evidence type="ECO:0000259" key="12">
    <source>
        <dbReference type="Pfam" id="PF17900"/>
    </source>
</evidence>
<evidence type="ECO:0000256" key="5">
    <source>
        <dbReference type="ARBA" id="ARBA00022723"/>
    </source>
</evidence>
<gene>
    <name evidence="13" type="ORF">POBO1169_LOCUS4999</name>
</gene>
<dbReference type="Pfam" id="PF01433">
    <property type="entry name" value="Peptidase_M1"/>
    <property type="match status" value="1"/>
</dbReference>
<dbReference type="PRINTS" id="PR00756">
    <property type="entry name" value="ALADIPTASE"/>
</dbReference>
<sequence length="973" mass="107714">MSLSARVALPSQNTLRTALRAVSQFSRGPVPVPRACSSLASRFTKPSNNSSPLGFVKSAFASGSLGRVHNVHRIVKRSSSSAVNKSVFAMTVAEEEKEVPQEIFRKDYKPYDYAIKHLNLEFALGEEKTTVTSEMDMERAYEATEAARAITLDRGTDVTLKSVSIDGVKLADGEDYQLTKKHLIIKNAPSTPFKLAIEVDIDPANNTSLDGLYKSSGNFCTQCEAEGFRNITFYPDRPDVMTKFTTKIIGDKAKYPVLLGNGNLVDSGDLEGGEHFAVWEDPWVKPCYLFALVAGNLANIEDKFTTAGGREVTLRIFTEEHNIHKCDHAMKSLVKSMKWDEEVFGLEYDLDLFNIVAVDDFNMGAMENKSLNVFNSRLVLASPTTATDADYYAIEAVVAHEYFHNWTGNRVTCKDWFQLTLKEGLTVFRDQEFSSDLNNRGVKRVNDVLRLRAAQFAEDSSPMAHPVRPDSYIKMDNFYTVTVYEKGAEVVRLYQTLLGKEGFRKGMDLYFKRHDGQAVSCDDFLSAMEDANDTKLETFHRWYEQAGTPAVDVVCSYDEAAKTYTLECKQTLPGGGAKKPQLIPLAVGLLGQDGKDLPLTLNGQPAGTTAVLNLTEFSQTFVFEGVAEKPATASILRNFSAPVKLTTNQTTEELIFLLANDSDEFNRWEAGQRIARELLLALYAKQLKGEELVMDPRVVEAYRSVISDTSLDKSFVAVAMSIPSEGELIEMLELADPDALHTVRNFVVKNVAEGLQGELQAALEANTEQSFSTEYDSVAKRALKNLALSYLAKLKTPEVVAALVARFNAADNMTDQIAALAALSGIDCPERQVALDAFYDRFEEDPLVMNKWLGIQAMCNIPGNTEKVKALLEHSAFDIKNPNKVYSLCGGFCGSYVNFHHKDGSGYDFLGDLIVKLDAINPQVAARMVKPFTRWAKYDVGRQETMKAQLSKILAAPTVSANTFEIASKSLEA</sequence>
<dbReference type="AlphaFoldDB" id="A0A7S0QSQ2"/>
<protein>
    <recommendedName>
        <fullName evidence="14">Aminopeptidase N</fullName>
    </recommendedName>
</protein>
<dbReference type="FunFam" id="3.30.2010.30:FF:000002">
    <property type="entry name" value="Putative aminopeptidase N"/>
    <property type="match status" value="1"/>
</dbReference>
<organism evidence="13">
    <name type="scientific">Pyramimonas obovata</name>
    <dbReference type="NCBI Taxonomy" id="1411642"/>
    <lineage>
        <taxon>Eukaryota</taxon>
        <taxon>Viridiplantae</taxon>
        <taxon>Chlorophyta</taxon>
        <taxon>Pyramimonadophyceae</taxon>
        <taxon>Pyramimonadales</taxon>
        <taxon>Pyramimonadaceae</taxon>
        <taxon>Pyramimonas</taxon>
        <taxon>Pyramimonas incertae sedis</taxon>
    </lineage>
</organism>
<dbReference type="InterPro" id="IPR012779">
    <property type="entry name" value="Peptidase_M1_pepN"/>
</dbReference>
<dbReference type="CDD" id="cd09600">
    <property type="entry name" value="M1_APN"/>
    <property type="match status" value="1"/>
</dbReference>
<dbReference type="InterPro" id="IPR027268">
    <property type="entry name" value="Peptidase_M4/M1_CTD_sf"/>
</dbReference>
<dbReference type="InterPro" id="IPR037144">
    <property type="entry name" value="Peptidase_M1_pepN_C_sf"/>
</dbReference>
<dbReference type="InterPro" id="IPR042097">
    <property type="entry name" value="Aminopeptidase_N-like_N_sf"/>
</dbReference>
<evidence type="ECO:0000256" key="2">
    <source>
        <dbReference type="ARBA" id="ARBA00010136"/>
    </source>
</evidence>
<evidence type="ECO:0000259" key="9">
    <source>
        <dbReference type="Pfam" id="PF01433"/>
    </source>
</evidence>
<keyword evidence="8" id="KW-0482">Metalloprotease</keyword>
<dbReference type="NCBIfam" id="TIGR02414">
    <property type="entry name" value="pepN_proteo"/>
    <property type="match status" value="1"/>
</dbReference>
<dbReference type="FunFam" id="2.60.40.1840:FF:000001">
    <property type="entry name" value="Aminopeptidase N"/>
    <property type="match status" value="1"/>
</dbReference>
<comment type="cofactor">
    <cofactor evidence="1">
        <name>Zn(2+)</name>
        <dbReference type="ChEBI" id="CHEBI:29105"/>
    </cofactor>
</comment>
<accession>A0A7S0QSQ2</accession>
<keyword evidence="6" id="KW-0378">Hydrolase</keyword>
<dbReference type="InterPro" id="IPR045357">
    <property type="entry name" value="Aminopeptidase_N-like_N"/>
</dbReference>
<evidence type="ECO:0000259" key="11">
    <source>
        <dbReference type="Pfam" id="PF17432"/>
    </source>
</evidence>
<dbReference type="GO" id="GO:0006508">
    <property type="term" value="P:proteolysis"/>
    <property type="evidence" value="ECO:0007669"/>
    <property type="project" value="UniProtKB-KW"/>
</dbReference>
<keyword evidence="3" id="KW-0031">Aminopeptidase</keyword>
<dbReference type="GO" id="GO:0004177">
    <property type="term" value="F:aminopeptidase activity"/>
    <property type="evidence" value="ECO:0007669"/>
    <property type="project" value="UniProtKB-KW"/>
</dbReference>
<dbReference type="Gene3D" id="2.60.40.1840">
    <property type="match status" value="1"/>
</dbReference>
<dbReference type="Pfam" id="PF17900">
    <property type="entry name" value="Peptidase_M1_N"/>
    <property type="match status" value="1"/>
</dbReference>
<evidence type="ECO:0000259" key="10">
    <source>
        <dbReference type="Pfam" id="PF11940"/>
    </source>
</evidence>
<evidence type="ECO:0008006" key="14">
    <source>
        <dbReference type="Google" id="ProtNLM"/>
    </source>
</evidence>
<evidence type="ECO:0000256" key="3">
    <source>
        <dbReference type="ARBA" id="ARBA00022438"/>
    </source>
</evidence>
<evidence type="ECO:0000313" key="13">
    <source>
        <dbReference type="EMBL" id="CAD8657594.1"/>
    </source>
</evidence>
<dbReference type="PANTHER" id="PTHR46322">
    <property type="entry name" value="PUROMYCIN-SENSITIVE AMINOPEPTIDASE"/>
    <property type="match status" value="1"/>
</dbReference>
<comment type="similarity">
    <text evidence="2">Belongs to the peptidase M1 family.</text>
</comment>
<feature type="domain" description="Peptidase M1 membrane alanine aminopeptidase" evidence="9">
    <location>
        <begin position="329"/>
        <end position="542"/>
    </location>
</feature>
<evidence type="ECO:0000256" key="6">
    <source>
        <dbReference type="ARBA" id="ARBA00022801"/>
    </source>
</evidence>
<evidence type="ECO:0000256" key="1">
    <source>
        <dbReference type="ARBA" id="ARBA00001947"/>
    </source>
</evidence>
<dbReference type="Pfam" id="PF17432">
    <property type="entry name" value="DUF3458_C"/>
    <property type="match status" value="1"/>
</dbReference>
<dbReference type="FunFam" id="1.10.390.10:FF:000002">
    <property type="entry name" value="Aminopeptidase N"/>
    <property type="match status" value="1"/>
</dbReference>
<dbReference type="InterPro" id="IPR014782">
    <property type="entry name" value="Peptidase_M1_dom"/>
</dbReference>